<feature type="compositionally biased region" description="Basic and acidic residues" evidence="8">
    <location>
        <begin position="25"/>
        <end position="38"/>
    </location>
</feature>
<gene>
    <name evidence="12" type="ORF">JZ751_025031</name>
</gene>
<evidence type="ECO:0000256" key="6">
    <source>
        <dbReference type="ARBA" id="ARBA00022840"/>
    </source>
</evidence>
<dbReference type="SUPFAM" id="SSF52540">
    <property type="entry name" value="P-loop containing nucleoside triphosphate hydrolases"/>
    <property type="match status" value="2"/>
</dbReference>
<feature type="compositionally biased region" description="Basic and acidic residues" evidence="8">
    <location>
        <begin position="603"/>
        <end position="621"/>
    </location>
</feature>
<dbReference type="EMBL" id="JAFBMS010000007">
    <property type="protein sequence ID" value="KAG9351141.1"/>
    <property type="molecule type" value="Genomic_DNA"/>
</dbReference>
<dbReference type="GO" id="GO:0003676">
    <property type="term" value="F:nucleic acid binding"/>
    <property type="evidence" value="ECO:0007669"/>
    <property type="project" value="InterPro"/>
</dbReference>
<feature type="region of interest" description="Disordered" evidence="8">
    <location>
        <begin position="1"/>
        <end position="103"/>
    </location>
</feature>
<dbReference type="CDD" id="cd18787">
    <property type="entry name" value="SF2_C_DEAD"/>
    <property type="match status" value="1"/>
</dbReference>
<evidence type="ECO:0000313" key="13">
    <source>
        <dbReference type="Proteomes" id="UP000824540"/>
    </source>
</evidence>
<dbReference type="Pfam" id="PF00270">
    <property type="entry name" value="DEAD"/>
    <property type="match status" value="1"/>
</dbReference>
<accession>A0A8T2PJ12</accession>
<dbReference type="AlphaFoldDB" id="A0A8T2PJ12"/>
<dbReference type="Pfam" id="PF00271">
    <property type="entry name" value="Helicase_C"/>
    <property type="match status" value="1"/>
</dbReference>
<dbReference type="PROSITE" id="PS51194">
    <property type="entry name" value="HELICASE_CTER"/>
    <property type="match status" value="1"/>
</dbReference>
<dbReference type="OrthoDB" id="360161at2759"/>
<evidence type="ECO:0000256" key="1">
    <source>
        <dbReference type="ARBA" id="ARBA00009718"/>
    </source>
</evidence>
<keyword evidence="5" id="KW-0347">Helicase</keyword>
<evidence type="ECO:0000256" key="4">
    <source>
        <dbReference type="ARBA" id="ARBA00022801"/>
    </source>
</evidence>
<reference evidence="12" key="1">
    <citation type="thesis" date="2021" institute="BYU ScholarsArchive" country="Provo, UT, USA">
        <title>Applications of and Algorithms for Genome Assembly and Genomic Analyses with an Emphasis on Marine Teleosts.</title>
        <authorList>
            <person name="Pickett B.D."/>
        </authorList>
    </citation>
    <scope>NUCLEOTIDE SEQUENCE</scope>
    <source>
        <strain evidence="12">HI-2016</strain>
    </source>
</reference>
<dbReference type="InterPro" id="IPR007529">
    <property type="entry name" value="Znf_HIT"/>
</dbReference>
<dbReference type="PROSITE" id="PS51195">
    <property type="entry name" value="Q_MOTIF"/>
    <property type="match status" value="1"/>
</dbReference>
<dbReference type="InterPro" id="IPR050079">
    <property type="entry name" value="DEAD_box_RNA_helicase"/>
</dbReference>
<evidence type="ECO:0000313" key="12">
    <source>
        <dbReference type="EMBL" id="KAG9351141.1"/>
    </source>
</evidence>
<dbReference type="CDD" id="cd23022">
    <property type="entry name" value="zf-HIT_DDX59"/>
    <property type="match status" value="1"/>
</dbReference>
<proteinExistence type="inferred from homology"/>
<keyword evidence="4" id="KW-0378">Hydrolase</keyword>
<evidence type="ECO:0000259" key="11">
    <source>
        <dbReference type="PROSITE" id="PS51195"/>
    </source>
</evidence>
<dbReference type="InterPro" id="IPR014001">
    <property type="entry name" value="Helicase_ATP-bd"/>
</dbReference>
<evidence type="ECO:0000259" key="9">
    <source>
        <dbReference type="PROSITE" id="PS51192"/>
    </source>
</evidence>
<dbReference type="PROSITE" id="PS51192">
    <property type="entry name" value="HELICASE_ATP_BIND_1"/>
    <property type="match status" value="1"/>
</dbReference>
<dbReference type="GO" id="GO:0005524">
    <property type="term" value="F:ATP binding"/>
    <property type="evidence" value="ECO:0007669"/>
    <property type="project" value="UniProtKB-KW"/>
</dbReference>
<evidence type="ECO:0000256" key="8">
    <source>
        <dbReference type="SAM" id="MobiDB-lite"/>
    </source>
</evidence>
<sequence>MFMPRSLKVKRPSNDSNPVIKKCKVKSEEADKDPKENPSSENPLKVTCDRTHTDSGKEELPEEHRETAPVSDHGHLETSTAQDFKESEAEDIEKEEPVKCLKKSQRWPEPGEPVCVMCGRYGEYICDSTDNDVCSLECKDHHLAQMGKGTKQVFCALDQPEREGMCSSALRAEETCNSGEQKQGYFYKEDEFISSLTEEQVQRVKQELGIVTQGKAVVRPIIEFEHCKFPTTLSANLKKAGYEAPTPVQMQMVPIGLAGRDVIASADTGSGKTAAFLLPVVVCAMERPMGCQYGPTGLVLSPTRELAIQIEKQVKELVMGLPNMRTALLVGGMPLPPQLHRLKQNIKIIIATPGRLLEILKQKAVWLSGVKIVVVDEADTMLKMGFQQQVLDVLEQVPEDHQTLLTSATIPLGIEQLAERLTQDPVRITIGEKNQPCSNVRQIVLWVEEPSKKKKLFEILNDRKLYHPPVLVFVDCKLGADLLCEAVSKVMALHTVAIHSDKPQCERNRILKGLLEGEFEVVVSTGVLGRGLDLVNVKLVVNFDMPSSMDEYVHQVGRAGRLGYRGTAITFVNNNNKRLFLEVVNRVKPTGSLLPPQLLNSPHLHEQQRRERQKSRKEDTVVTKTNLIDIIRKHDRNTFKK</sequence>
<evidence type="ECO:0000259" key="10">
    <source>
        <dbReference type="PROSITE" id="PS51194"/>
    </source>
</evidence>
<feature type="compositionally biased region" description="Basic and acidic residues" evidence="8">
    <location>
        <begin position="47"/>
        <end position="76"/>
    </location>
</feature>
<keyword evidence="3" id="KW-0547">Nucleotide-binding</keyword>
<evidence type="ECO:0000256" key="3">
    <source>
        <dbReference type="ARBA" id="ARBA00022741"/>
    </source>
</evidence>
<dbReference type="Gene3D" id="3.30.60.220">
    <property type="match status" value="1"/>
</dbReference>
<dbReference type="GO" id="GO:0016787">
    <property type="term" value="F:hydrolase activity"/>
    <property type="evidence" value="ECO:0007669"/>
    <property type="project" value="UniProtKB-KW"/>
</dbReference>
<dbReference type="Proteomes" id="UP000824540">
    <property type="component" value="Unassembled WGS sequence"/>
</dbReference>
<keyword evidence="13" id="KW-1185">Reference proteome</keyword>
<feature type="domain" description="Helicase ATP-binding" evidence="9">
    <location>
        <begin position="253"/>
        <end position="428"/>
    </location>
</feature>
<dbReference type="PANTHER" id="PTHR47959:SF1">
    <property type="entry name" value="ATP-DEPENDENT RNA HELICASE DBPA"/>
    <property type="match status" value="1"/>
</dbReference>
<dbReference type="Pfam" id="PF04438">
    <property type="entry name" value="zf-HIT"/>
    <property type="match status" value="1"/>
</dbReference>
<name>A0A8T2PJ12_9TELE</name>
<feature type="region of interest" description="Disordered" evidence="8">
    <location>
        <begin position="594"/>
        <end position="621"/>
    </location>
</feature>
<dbReference type="SMART" id="SM00487">
    <property type="entry name" value="DEXDc"/>
    <property type="match status" value="1"/>
</dbReference>
<dbReference type="GO" id="GO:0005829">
    <property type="term" value="C:cytosol"/>
    <property type="evidence" value="ECO:0007669"/>
    <property type="project" value="TreeGrafter"/>
</dbReference>
<feature type="domain" description="Helicase C-terminal" evidence="10">
    <location>
        <begin position="439"/>
        <end position="602"/>
    </location>
</feature>
<organism evidence="12 13">
    <name type="scientific">Albula glossodonta</name>
    <name type="common">roundjaw bonefish</name>
    <dbReference type="NCBI Taxonomy" id="121402"/>
    <lineage>
        <taxon>Eukaryota</taxon>
        <taxon>Metazoa</taxon>
        <taxon>Chordata</taxon>
        <taxon>Craniata</taxon>
        <taxon>Vertebrata</taxon>
        <taxon>Euteleostomi</taxon>
        <taxon>Actinopterygii</taxon>
        <taxon>Neopterygii</taxon>
        <taxon>Teleostei</taxon>
        <taxon>Albuliformes</taxon>
        <taxon>Albulidae</taxon>
        <taxon>Albula</taxon>
    </lineage>
</organism>
<feature type="domain" description="DEAD-box RNA helicase Q" evidence="11">
    <location>
        <begin position="222"/>
        <end position="250"/>
    </location>
</feature>
<protein>
    <recommendedName>
        <fullName evidence="2">RNA helicase</fullName>
        <ecNumber evidence="2">3.6.4.13</ecNumber>
    </recommendedName>
</protein>
<dbReference type="InterPro" id="IPR011545">
    <property type="entry name" value="DEAD/DEAH_box_helicase_dom"/>
</dbReference>
<evidence type="ECO:0000256" key="5">
    <source>
        <dbReference type="ARBA" id="ARBA00022806"/>
    </source>
</evidence>
<evidence type="ECO:0000256" key="7">
    <source>
        <dbReference type="PROSITE-ProRule" id="PRU00552"/>
    </source>
</evidence>
<keyword evidence="6" id="KW-0067">ATP-binding</keyword>
<dbReference type="EC" id="3.6.4.13" evidence="2"/>
<dbReference type="InterPro" id="IPR014014">
    <property type="entry name" value="RNA_helicase_DEAD_Q_motif"/>
</dbReference>
<dbReference type="SMART" id="SM00490">
    <property type="entry name" value="HELICc"/>
    <property type="match status" value="1"/>
</dbReference>
<dbReference type="InterPro" id="IPR027417">
    <property type="entry name" value="P-loop_NTPase"/>
</dbReference>
<dbReference type="InterPro" id="IPR001650">
    <property type="entry name" value="Helicase_C-like"/>
</dbReference>
<feature type="short sequence motif" description="Q motif" evidence="7">
    <location>
        <begin position="222"/>
        <end position="250"/>
    </location>
</feature>
<comment type="caution">
    <text evidence="12">The sequence shown here is derived from an EMBL/GenBank/DDBJ whole genome shotgun (WGS) entry which is preliminary data.</text>
</comment>
<dbReference type="GO" id="GO:0003724">
    <property type="term" value="F:RNA helicase activity"/>
    <property type="evidence" value="ECO:0007669"/>
    <property type="project" value="UniProtKB-EC"/>
</dbReference>
<comment type="similarity">
    <text evidence="1">Belongs to the DEAD box helicase family. DDX59 subfamily.</text>
</comment>
<dbReference type="Gene3D" id="3.40.50.300">
    <property type="entry name" value="P-loop containing nucleotide triphosphate hydrolases"/>
    <property type="match status" value="2"/>
</dbReference>
<dbReference type="PANTHER" id="PTHR47959">
    <property type="entry name" value="ATP-DEPENDENT RNA HELICASE RHLE-RELATED"/>
    <property type="match status" value="1"/>
</dbReference>
<evidence type="ECO:0000256" key="2">
    <source>
        <dbReference type="ARBA" id="ARBA00012552"/>
    </source>
</evidence>